<dbReference type="PANTHER" id="PTHR30522">
    <property type="entry name" value="NUCLEOSIDE TRIPHOSPHATE PYROPHOSPHOHYDROLASE"/>
    <property type="match status" value="1"/>
</dbReference>
<accession>A0A547QAN2</accession>
<dbReference type="RefSeq" id="WP_142832780.1">
    <property type="nucleotide sequence ID" value="NZ_VFSV01000001.1"/>
</dbReference>
<evidence type="ECO:0000256" key="4">
    <source>
        <dbReference type="ARBA" id="ARBA00074799"/>
    </source>
</evidence>
<keyword evidence="6" id="KW-0378">Hydrolase</keyword>
<dbReference type="InterPro" id="IPR048015">
    <property type="entry name" value="NTP-PPase_MazG-like_N"/>
</dbReference>
<dbReference type="InterPro" id="IPR048011">
    <property type="entry name" value="NTP-PPase_MazG-like_C"/>
</dbReference>
<dbReference type="CDD" id="cd11528">
    <property type="entry name" value="NTP-PPase_MazG_Nterm"/>
    <property type="match status" value="1"/>
</dbReference>
<dbReference type="CDD" id="cd11529">
    <property type="entry name" value="NTP-PPase_MazG_Cterm"/>
    <property type="match status" value="1"/>
</dbReference>
<dbReference type="AlphaFoldDB" id="A0A547QAN2"/>
<evidence type="ECO:0000259" key="5">
    <source>
        <dbReference type="Pfam" id="PF03819"/>
    </source>
</evidence>
<gene>
    <name evidence="6" type="primary">mazG</name>
    <name evidence="6" type="ORF">FEV53_00110</name>
</gene>
<dbReference type="Pfam" id="PF03819">
    <property type="entry name" value="MazG"/>
    <property type="match status" value="2"/>
</dbReference>
<dbReference type="NCBIfam" id="TIGR00444">
    <property type="entry name" value="mazG"/>
    <property type="match status" value="1"/>
</dbReference>
<keyword evidence="7" id="KW-1185">Reference proteome</keyword>
<organism evidence="6 7">
    <name type="scientific">Palleronia caenipelagi</name>
    <dbReference type="NCBI Taxonomy" id="2489174"/>
    <lineage>
        <taxon>Bacteria</taxon>
        <taxon>Pseudomonadati</taxon>
        <taxon>Pseudomonadota</taxon>
        <taxon>Alphaproteobacteria</taxon>
        <taxon>Rhodobacterales</taxon>
        <taxon>Roseobacteraceae</taxon>
        <taxon>Palleronia</taxon>
    </lineage>
</organism>
<dbReference type="FunFam" id="1.10.287.1080:FF:000001">
    <property type="entry name" value="Nucleoside triphosphate pyrophosphohydrolase"/>
    <property type="match status" value="1"/>
</dbReference>
<protein>
    <recommendedName>
        <fullName evidence="4">Nucleoside triphosphate pyrophosphohydrolase</fullName>
        <ecNumber evidence="3">3.6.1.8</ecNumber>
    </recommendedName>
</protein>
<dbReference type="Proteomes" id="UP000318590">
    <property type="component" value="Unassembled WGS sequence"/>
</dbReference>
<reference evidence="6 7" key="1">
    <citation type="submission" date="2019-06" db="EMBL/GenBank/DDBJ databases">
        <title>Paenimaribius caenipelagi gen. nov., sp. nov., isolated from a tidal flat.</title>
        <authorList>
            <person name="Yoon J.-H."/>
        </authorList>
    </citation>
    <scope>NUCLEOTIDE SEQUENCE [LARGE SCALE GENOMIC DNA]</scope>
    <source>
        <strain evidence="6 7">JBTF-M29</strain>
    </source>
</reference>
<evidence type="ECO:0000256" key="1">
    <source>
        <dbReference type="ARBA" id="ARBA00052141"/>
    </source>
</evidence>
<proteinExistence type="inferred from homology"/>
<dbReference type="Gene3D" id="1.10.287.1080">
    <property type="entry name" value="MazG-like"/>
    <property type="match status" value="2"/>
</dbReference>
<dbReference type="SUPFAM" id="SSF101386">
    <property type="entry name" value="all-alpha NTP pyrophosphatases"/>
    <property type="match status" value="2"/>
</dbReference>
<dbReference type="GO" id="GO:0046047">
    <property type="term" value="P:TTP catabolic process"/>
    <property type="evidence" value="ECO:0007669"/>
    <property type="project" value="TreeGrafter"/>
</dbReference>
<dbReference type="GO" id="GO:0047693">
    <property type="term" value="F:ATP diphosphatase activity"/>
    <property type="evidence" value="ECO:0007669"/>
    <property type="project" value="UniProtKB-EC"/>
</dbReference>
<dbReference type="EMBL" id="VFSV01000001">
    <property type="protein sequence ID" value="TRD23457.1"/>
    <property type="molecule type" value="Genomic_DNA"/>
</dbReference>
<name>A0A547QAN2_9RHOB</name>
<dbReference type="GO" id="GO:0046061">
    <property type="term" value="P:dATP catabolic process"/>
    <property type="evidence" value="ECO:0007669"/>
    <property type="project" value="TreeGrafter"/>
</dbReference>
<dbReference type="InterPro" id="IPR004518">
    <property type="entry name" value="MazG-like_dom"/>
</dbReference>
<comment type="caution">
    <text evidence="6">The sequence shown here is derived from an EMBL/GenBank/DDBJ whole genome shotgun (WGS) entry which is preliminary data.</text>
</comment>
<evidence type="ECO:0000313" key="6">
    <source>
        <dbReference type="EMBL" id="TRD23457.1"/>
    </source>
</evidence>
<dbReference type="PANTHER" id="PTHR30522:SF0">
    <property type="entry name" value="NUCLEOSIDE TRIPHOSPHATE PYROPHOSPHOHYDROLASE"/>
    <property type="match status" value="1"/>
</dbReference>
<dbReference type="FunFam" id="1.10.287.1080:FF:000003">
    <property type="entry name" value="Nucleoside triphosphate pyrophosphohydrolase"/>
    <property type="match status" value="1"/>
</dbReference>
<feature type="domain" description="NTP pyrophosphohydrolase MazG-like" evidence="5">
    <location>
        <begin position="38"/>
        <end position="111"/>
    </location>
</feature>
<comment type="similarity">
    <text evidence="2">Belongs to the nucleoside triphosphate pyrophosphohydrolase family.</text>
</comment>
<evidence type="ECO:0000256" key="3">
    <source>
        <dbReference type="ARBA" id="ARBA00066372"/>
    </source>
</evidence>
<dbReference type="NCBIfam" id="NF007113">
    <property type="entry name" value="PRK09562.1"/>
    <property type="match status" value="1"/>
</dbReference>
<dbReference type="GO" id="GO:0046081">
    <property type="term" value="P:dUTP catabolic process"/>
    <property type="evidence" value="ECO:0007669"/>
    <property type="project" value="TreeGrafter"/>
</dbReference>
<dbReference type="OrthoDB" id="9808939at2"/>
<sequence length="285" mass="31768">MTQKDDRIFETPAGLERLKEVMARLRDPETGCPWDVEQTFATIAPYTIEEAYEVEDAISRGNMEDLCGELGDLMFQSVFHARMAEEVGAFTLEDVVNGITEKMIARHPHVFGTDSRDKSAEQQVIDWDLEKARERARRNETGALDGVALGLPALMRAEKLQKRAARVGFDWPDISGVTEKLIEEASELTDARQKADPAEIFEEVGDLLFTVVNLARHLGVDAESALRASNDKFHNRFAFLETALAAAGESPADLSLEELDAFWEAAKQAESDRIRDQDRGQQAVA</sequence>
<dbReference type="EC" id="3.6.1.8" evidence="3"/>
<dbReference type="InterPro" id="IPR011551">
    <property type="entry name" value="NTP_PyrPHydrolase_MazG"/>
</dbReference>
<feature type="domain" description="NTP pyrophosphohydrolase MazG-like" evidence="5">
    <location>
        <begin position="178"/>
        <end position="236"/>
    </location>
</feature>
<dbReference type="GO" id="GO:0046052">
    <property type="term" value="P:UTP catabolic process"/>
    <property type="evidence" value="ECO:0007669"/>
    <property type="project" value="TreeGrafter"/>
</dbReference>
<comment type="catalytic activity">
    <reaction evidence="1">
        <text>ATP + H2O = AMP + diphosphate + H(+)</text>
        <dbReference type="Rhea" id="RHEA:14245"/>
        <dbReference type="ChEBI" id="CHEBI:15377"/>
        <dbReference type="ChEBI" id="CHEBI:15378"/>
        <dbReference type="ChEBI" id="CHEBI:30616"/>
        <dbReference type="ChEBI" id="CHEBI:33019"/>
        <dbReference type="ChEBI" id="CHEBI:456215"/>
        <dbReference type="EC" id="3.6.1.8"/>
    </reaction>
</comment>
<evidence type="ECO:0000256" key="2">
    <source>
        <dbReference type="ARBA" id="ARBA00061115"/>
    </source>
</evidence>
<dbReference type="GO" id="GO:0006203">
    <property type="term" value="P:dGTP catabolic process"/>
    <property type="evidence" value="ECO:0007669"/>
    <property type="project" value="TreeGrafter"/>
</dbReference>
<evidence type="ECO:0000313" key="7">
    <source>
        <dbReference type="Proteomes" id="UP000318590"/>
    </source>
</evidence>
<dbReference type="GO" id="GO:0006950">
    <property type="term" value="P:response to stress"/>
    <property type="evidence" value="ECO:0007669"/>
    <property type="project" value="UniProtKB-ARBA"/>
</dbReference>
<dbReference type="GO" id="GO:0046076">
    <property type="term" value="P:dTTP catabolic process"/>
    <property type="evidence" value="ECO:0007669"/>
    <property type="project" value="TreeGrafter"/>
</dbReference>